<dbReference type="PANTHER" id="PTHR15217">
    <property type="entry name" value="WILMS' TUMOR 1-ASSOCIATING PROTEIN"/>
    <property type="match status" value="1"/>
</dbReference>
<comment type="subcellular location">
    <subcellularLocation>
        <location evidence="1">Nucleus</location>
    </subcellularLocation>
</comment>
<dbReference type="PANTHER" id="PTHR15217:SF0">
    <property type="entry name" value="PRE-MRNA-SPLICING REGULATOR WTAP"/>
    <property type="match status" value="1"/>
</dbReference>
<organism evidence="7 8">
    <name type="scientific">Geranomyces variabilis</name>
    <dbReference type="NCBI Taxonomy" id="109894"/>
    <lineage>
        <taxon>Eukaryota</taxon>
        <taxon>Fungi</taxon>
        <taxon>Fungi incertae sedis</taxon>
        <taxon>Chytridiomycota</taxon>
        <taxon>Chytridiomycota incertae sedis</taxon>
        <taxon>Chytridiomycetes</taxon>
        <taxon>Spizellomycetales</taxon>
        <taxon>Powellomycetaceae</taxon>
        <taxon>Geranomyces</taxon>
    </lineage>
</organism>
<reference evidence="7" key="1">
    <citation type="submission" date="2020-05" db="EMBL/GenBank/DDBJ databases">
        <title>Phylogenomic resolution of chytrid fungi.</title>
        <authorList>
            <person name="Stajich J.E."/>
            <person name="Amses K."/>
            <person name="Simmons R."/>
            <person name="Seto K."/>
            <person name="Myers J."/>
            <person name="Bonds A."/>
            <person name="Quandt C.A."/>
            <person name="Barry K."/>
            <person name="Liu P."/>
            <person name="Grigoriev I."/>
            <person name="Longcore J.E."/>
            <person name="James T.Y."/>
        </authorList>
    </citation>
    <scope>NUCLEOTIDE SEQUENCE</scope>
    <source>
        <strain evidence="7">JEL0379</strain>
    </source>
</reference>
<evidence type="ECO:0000256" key="3">
    <source>
        <dbReference type="ARBA" id="ARBA00022664"/>
    </source>
</evidence>
<keyword evidence="5" id="KW-0539">Nucleus</keyword>
<dbReference type="GO" id="GO:0000381">
    <property type="term" value="P:regulation of alternative mRNA splicing, via spliceosome"/>
    <property type="evidence" value="ECO:0007669"/>
    <property type="project" value="InterPro"/>
</dbReference>
<keyword evidence="3" id="KW-0507">mRNA processing</keyword>
<dbReference type="Proteomes" id="UP001212152">
    <property type="component" value="Unassembled WGS sequence"/>
</dbReference>
<evidence type="ECO:0000256" key="4">
    <source>
        <dbReference type="ARBA" id="ARBA00023187"/>
    </source>
</evidence>
<evidence type="ECO:0000256" key="5">
    <source>
        <dbReference type="ARBA" id="ARBA00023242"/>
    </source>
</evidence>
<evidence type="ECO:0000313" key="8">
    <source>
        <dbReference type="Proteomes" id="UP001212152"/>
    </source>
</evidence>
<comment type="similarity">
    <text evidence="2">Belongs to the fl(2)d family.</text>
</comment>
<keyword evidence="6" id="KW-0175">Coiled coil</keyword>
<comment type="caution">
    <text evidence="7">The sequence shown here is derived from an EMBL/GenBank/DDBJ whole genome shotgun (WGS) entry which is preliminary data.</text>
</comment>
<dbReference type="GO" id="GO:0006397">
    <property type="term" value="P:mRNA processing"/>
    <property type="evidence" value="ECO:0007669"/>
    <property type="project" value="UniProtKB-KW"/>
</dbReference>
<proteinExistence type="inferred from homology"/>
<dbReference type="Pfam" id="PF17098">
    <property type="entry name" value="Wtap"/>
    <property type="match status" value="1"/>
</dbReference>
<gene>
    <name evidence="7" type="ORF">HDU87_000043</name>
</gene>
<dbReference type="InterPro" id="IPR033757">
    <property type="entry name" value="WTAP"/>
</dbReference>
<evidence type="ECO:0000313" key="7">
    <source>
        <dbReference type="EMBL" id="KAJ3185424.1"/>
    </source>
</evidence>
<dbReference type="GO" id="GO:0016556">
    <property type="term" value="P:mRNA modification"/>
    <property type="evidence" value="ECO:0007669"/>
    <property type="project" value="InterPro"/>
</dbReference>
<dbReference type="EMBL" id="JADGJQ010000001">
    <property type="protein sequence ID" value="KAJ3185424.1"/>
    <property type="molecule type" value="Genomic_DNA"/>
</dbReference>
<keyword evidence="4" id="KW-0508">mRNA splicing</keyword>
<accession>A0AAD5TRX3</accession>
<evidence type="ECO:0000256" key="6">
    <source>
        <dbReference type="SAM" id="Coils"/>
    </source>
</evidence>
<dbReference type="AlphaFoldDB" id="A0AAD5TRX3"/>
<keyword evidence="8" id="KW-1185">Reference proteome</keyword>
<evidence type="ECO:0000256" key="2">
    <source>
        <dbReference type="ARBA" id="ARBA00010313"/>
    </source>
</evidence>
<dbReference type="GO" id="GO:0008380">
    <property type="term" value="P:RNA splicing"/>
    <property type="evidence" value="ECO:0007669"/>
    <property type="project" value="UniProtKB-KW"/>
</dbReference>
<dbReference type="GO" id="GO:0005634">
    <property type="term" value="C:nucleus"/>
    <property type="evidence" value="ECO:0007669"/>
    <property type="project" value="UniProtKB-SubCell"/>
</dbReference>
<sequence length="210" mass="23657">MLEELQAENKLLRQRLAKTEAELEKRSIPESTFLGRLARNEQDVLALTAELQELGKLAHPDVEDTKRKLLDPTWMLLYKAMRREVDDKNKKIENLQREILGVGFNPNSITGKKIVSKLRALQTENEELGRQLCQGRVQQLQTALALELARREDLESQLRDAAATELELENENQELHAVAISLQSKLQRYEEAAAAAAFASAEISAQSGVT</sequence>
<evidence type="ECO:0000256" key="1">
    <source>
        <dbReference type="ARBA" id="ARBA00004123"/>
    </source>
</evidence>
<protein>
    <submittedName>
        <fullName evidence="7">Uncharacterized protein</fullName>
    </submittedName>
</protein>
<name>A0AAD5TRX3_9FUNG</name>
<feature type="coiled-coil region" evidence="6">
    <location>
        <begin position="137"/>
        <end position="192"/>
    </location>
</feature>